<dbReference type="EMBL" id="WEGJ01000003">
    <property type="protein sequence ID" value="MQY11471.1"/>
    <property type="molecule type" value="Genomic_DNA"/>
</dbReference>
<dbReference type="AlphaFoldDB" id="A0A7K0CDD4"/>
<evidence type="ECO:0000313" key="2">
    <source>
        <dbReference type="Proteomes" id="UP000466345"/>
    </source>
</evidence>
<keyword evidence="2" id="KW-1185">Reference proteome</keyword>
<proteinExistence type="predicted"/>
<accession>A0A7K0CDD4</accession>
<name>A0A7K0CDD4_9ACTN</name>
<evidence type="ECO:0000313" key="1">
    <source>
        <dbReference type="EMBL" id="MQY11471.1"/>
    </source>
</evidence>
<sequence length="79" mass="8735">MLYNYLLSLARTAAPVGAGWLITQALRVGVDIDSAPVESALTAAFSTVYYALFRFAELHLSQRFGWLLGWARPPKYEAA</sequence>
<comment type="caution">
    <text evidence="1">The sequence shown here is derived from an EMBL/GenBank/DDBJ whole genome shotgun (WGS) entry which is preliminary data.</text>
</comment>
<dbReference type="RefSeq" id="WP_153450716.1">
    <property type="nucleotide sequence ID" value="NZ_WEGJ01000003.1"/>
</dbReference>
<organism evidence="1 2">
    <name type="scientific">Streptomyces smaragdinus</name>
    <dbReference type="NCBI Taxonomy" id="2585196"/>
    <lineage>
        <taxon>Bacteria</taxon>
        <taxon>Bacillati</taxon>
        <taxon>Actinomycetota</taxon>
        <taxon>Actinomycetes</taxon>
        <taxon>Kitasatosporales</taxon>
        <taxon>Streptomycetaceae</taxon>
        <taxon>Streptomyces</taxon>
    </lineage>
</organism>
<dbReference type="OrthoDB" id="3872287at2"/>
<gene>
    <name evidence="1" type="ORF">SRB5_15890</name>
</gene>
<protein>
    <submittedName>
        <fullName evidence="1">Uncharacterized protein</fullName>
    </submittedName>
</protein>
<dbReference type="Proteomes" id="UP000466345">
    <property type="component" value="Unassembled WGS sequence"/>
</dbReference>
<reference evidence="1 2" key="1">
    <citation type="submission" date="2019-10" db="EMBL/GenBank/DDBJ databases">
        <title>Streptomyces smaragdinus sp. nov. and Streptomyces fabii sp. nov., isolated from the gut of fungus growing-termite Macrotermes natalensis.</title>
        <authorList>
            <person name="Schwitalla J."/>
            <person name="Benndorf R."/>
            <person name="Martin K."/>
            <person name="De Beer W."/>
            <person name="Kaster A.-K."/>
            <person name="Vollmers J."/>
            <person name="Poulsen M."/>
            <person name="Beemelmanns C."/>
        </authorList>
    </citation>
    <scope>NUCLEOTIDE SEQUENCE [LARGE SCALE GENOMIC DNA]</scope>
    <source>
        <strain evidence="1 2">RB5</strain>
    </source>
</reference>